<protein>
    <submittedName>
        <fullName evidence="1">Uncharacterized protein</fullName>
    </submittedName>
</protein>
<dbReference type="InterPro" id="IPR043519">
    <property type="entry name" value="NT_sf"/>
</dbReference>
<accession>A0A2S3ZUF5</accession>
<dbReference type="RefSeq" id="WP_103466700.1">
    <property type="nucleotide sequence ID" value="NZ_PPXC01000013.1"/>
</dbReference>
<keyword evidence="2" id="KW-1185">Reference proteome</keyword>
<proteinExistence type="predicted"/>
<dbReference type="EMBL" id="PPXC01000013">
    <property type="protein sequence ID" value="POH72477.1"/>
    <property type="molecule type" value="Genomic_DNA"/>
</dbReference>
<evidence type="ECO:0000313" key="1">
    <source>
        <dbReference type="EMBL" id="POH72477.1"/>
    </source>
</evidence>
<reference evidence="1 2" key="1">
    <citation type="submission" date="2018-01" db="EMBL/GenBank/DDBJ databases">
        <title>Arthrobacter sp. nov., from glaciers in China.</title>
        <authorList>
            <person name="Liu Q."/>
            <person name="Xin Y.-H."/>
        </authorList>
    </citation>
    <scope>NUCLEOTIDE SEQUENCE [LARGE SCALE GENOMIC DNA]</scope>
    <source>
        <strain evidence="1 2">HLT2-12-2</strain>
    </source>
</reference>
<comment type="caution">
    <text evidence="1">The sequence shown here is derived from an EMBL/GenBank/DDBJ whole genome shotgun (WGS) entry which is preliminary data.</text>
</comment>
<sequence length="215" mass="24474">MRIAKTDLIAGLPAPAARQFLRRVKNEDFEEEWALSLLDTPDIDKPSTALGLFQAQGYIERTGASDGRYLWWRTTILGNALAMASFGRPISRKTAERLVAAIQERARTYNSDLTKPYYVQRLRIFGSYLDKTIDPLGDVDVELIIGQRVTDPEALLRYAAESGRTFPSFMDQLMWPQKEILQTLRNRSTAINITLEDIELFTDQFTTVYEDATIS</sequence>
<dbReference type="Proteomes" id="UP000237061">
    <property type="component" value="Unassembled WGS sequence"/>
</dbReference>
<evidence type="ECO:0000313" key="2">
    <source>
        <dbReference type="Proteomes" id="UP000237061"/>
    </source>
</evidence>
<dbReference type="SUPFAM" id="SSF81301">
    <property type="entry name" value="Nucleotidyltransferase"/>
    <property type="match status" value="1"/>
</dbReference>
<organism evidence="1 2">
    <name type="scientific">Arthrobacter glacialis</name>
    <dbReference type="NCBI Taxonomy" id="1664"/>
    <lineage>
        <taxon>Bacteria</taxon>
        <taxon>Bacillati</taxon>
        <taxon>Actinomycetota</taxon>
        <taxon>Actinomycetes</taxon>
        <taxon>Micrococcales</taxon>
        <taxon>Micrococcaceae</taxon>
        <taxon>Arthrobacter</taxon>
    </lineage>
</organism>
<name>A0A2S3ZUF5_ARTGL</name>
<dbReference type="AlphaFoldDB" id="A0A2S3ZUF5"/>
<gene>
    <name evidence="1" type="ORF">CVS27_15205</name>
</gene>